<feature type="domain" description="PilX/PilW C-terminal" evidence="1">
    <location>
        <begin position="94"/>
        <end position="180"/>
    </location>
</feature>
<dbReference type="Proteomes" id="UP001204621">
    <property type="component" value="Unassembled WGS sequence"/>
</dbReference>
<dbReference type="InterPro" id="IPR025205">
    <property type="entry name" value="PilX/PilW_C"/>
</dbReference>
<evidence type="ECO:0000313" key="3">
    <source>
        <dbReference type="EMBL" id="MCS0660677.1"/>
    </source>
</evidence>
<sequence>MIRQRGAVLATTLILSLLVLMLGIAAARASSHAHKTMGYERDRSIAFAAAEAALADAERDIAGPNDGTPGRQSLFATAPLGFDERCGSGADDLGLCKSRPEPQLPKWQIIDLARDEAQTVNFGRYTGARMPAGGGRAPRYLIEFVEPAGPGTASGGLYRITAIGFGERDGMQVVLQSFYHRPPDKAAGQGSSPPAGEIPAGRISWREVSNWRELHRLAIN</sequence>
<keyword evidence="4" id="KW-1185">Reference proteome</keyword>
<evidence type="ECO:0000313" key="4">
    <source>
        <dbReference type="Proteomes" id="UP001204621"/>
    </source>
</evidence>
<comment type="caution">
    <text evidence="3">The sequence shown here is derived from an EMBL/GenBank/DDBJ whole genome shotgun (WGS) entry which is preliminary data.</text>
</comment>
<protein>
    <submittedName>
        <fullName evidence="3">Pilus assembly protein</fullName>
    </submittedName>
</protein>
<dbReference type="Pfam" id="PF14341">
    <property type="entry name" value="PilX_N"/>
    <property type="match status" value="1"/>
</dbReference>
<name>A0ABT2D397_9BURK</name>
<dbReference type="RefSeq" id="WP_258813870.1">
    <property type="nucleotide sequence ID" value="NZ_JANUGU010000009.1"/>
</dbReference>
<dbReference type="EMBL" id="JANUGU010000009">
    <property type="protein sequence ID" value="MCS0660677.1"/>
    <property type="molecule type" value="Genomic_DNA"/>
</dbReference>
<feature type="domain" description="Type 4 fimbrial biogenesis protein PilX N-terminal" evidence="2">
    <location>
        <begin position="5"/>
        <end position="55"/>
    </location>
</feature>
<reference evidence="3 4" key="1">
    <citation type="submission" date="2022-08" db="EMBL/GenBank/DDBJ databases">
        <title>Reclassification of Massilia species as members of the genera Telluria, Duganella, Pseudoduganella, Mokoshia gen. nov. and Zemynaea gen. nov. using orthogonal and non-orthogonal genome-based approaches.</title>
        <authorList>
            <person name="Bowman J.P."/>
        </authorList>
    </citation>
    <scope>NUCLEOTIDE SEQUENCE [LARGE SCALE GENOMIC DNA]</scope>
    <source>
        <strain evidence="3 4">JCM 31606</strain>
    </source>
</reference>
<accession>A0ABT2D397</accession>
<proteinExistence type="predicted"/>
<evidence type="ECO:0000259" key="1">
    <source>
        <dbReference type="Pfam" id="PF13681"/>
    </source>
</evidence>
<gene>
    <name evidence="3" type="ORF">NX778_21615</name>
</gene>
<evidence type="ECO:0000259" key="2">
    <source>
        <dbReference type="Pfam" id="PF14341"/>
    </source>
</evidence>
<dbReference type="InterPro" id="IPR025746">
    <property type="entry name" value="PilX_N_dom"/>
</dbReference>
<organism evidence="3 4">
    <name type="scientific">Massilia terrae</name>
    <dbReference type="NCBI Taxonomy" id="1811224"/>
    <lineage>
        <taxon>Bacteria</taxon>
        <taxon>Pseudomonadati</taxon>
        <taxon>Pseudomonadota</taxon>
        <taxon>Betaproteobacteria</taxon>
        <taxon>Burkholderiales</taxon>
        <taxon>Oxalobacteraceae</taxon>
        <taxon>Telluria group</taxon>
        <taxon>Massilia</taxon>
    </lineage>
</organism>
<dbReference type="Pfam" id="PF13681">
    <property type="entry name" value="PilX"/>
    <property type="match status" value="1"/>
</dbReference>